<name>A0A0N5BHR8_STREA</name>
<dbReference type="AlphaFoldDB" id="A0A0N5BHR8"/>
<evidence type="ECO:0000256" key="1">
    <source>
        <dbReference type="SAM" id="Coils"/>
    </source>
</evidence>
<evidence type="ECO:0000313" key="3">
    <source>
        <dbReference type="WBParaSite" id="SPAL_0000550500.1"/>
    </source>
</evidence>
<dbReference type="WBParaSite" id="SPAL_0000550500.1">
    <property type="protein sequence ID" value="SPAL_0000550500.1"/>
    <property type="gene ID" value="SPAL_0000550500"/>
</dbReference>
<sequence>MDSKKYETFIRFNEQWNNKRNSLFTQISHLDEKAKSLQDELSEMQKSLKKCEESDGKFEEKYMPFLSKAVENGNKVVNECEDRLKENRSQ</sequence>
<evidence type="ECO:0000313" key="2">
    <source>
        <dbReference type="Proteomes" id="UP000046392"/>
    </source>
</evidence>
<proteinExistence type="predicted"/>
<keyword evidence="2" id="KW-1185">Reference proteome</keyword>
<organism evidence="2 3">
    <name type="scientific">Strongyloides papillosus</name>
    <name type="common">Intestinal threadworm</name>
    <dbReference type="NCBI Taxonomy" id="174720"/>
    <lineage>
        <taxon>Eukaryota</taxon>
        <taxon>Metazoa</taxon>
        <taxon>Ecdysozoa</taxon>
        <taxon>Nematoda</taxon>
        <taxon>Chromadorea</taxon>
        <taxon>Rhabditida</taxon>
        <taxon>Tylenchina</taxon>
        <taxon>Panagrolaimomorpha</taxon>
        <taxon>Strongyloidoidea</taxon>
        <taxon>Strongyloididae</taxon>
        <taxon>Strongyloides</taxon>
    </lineage>
</organism>
<reference evidence="3" key="1">
    <citation type="submission" date="2017-02" db="UniProtKB">
        <authorList>
            <consortium name="WormBaseParasite"/>
        </authorList>
    </citation>
    <scope>IDENTIFICATION</scope>
</reference>
<keyword evidence="1" id="KW-0175">Coiled coil</keyword>
<dbReference type="Proteomes" id="UP000046392">
    <property type="component" value="Unplaced"/>
</dbReference>
<feature type="coiled-coil region" evidence="1">
    <location>
        <begin position="20"/>
        <end position="54"/>
    </location>
</feature>
<accession>A0A0N5BHR8</accession>
<protein>
    <submittedName>
        <fullName evidence="3">Conserved domain protein</fullName>
    </submittedName>
</protein>